<dbReference type="UniPathway" id="UPA00666"/>
<evidence type="ECO:0000256" key="1">
    <source>
        <dbReference type="ARBA" id="ARBA00004651"/>
    </source>
</evidence>
<feature type="transmembrane region" description="Helical" evidence="9">
    <location>
        <begin position="60"/>
        <end position="79"/>
    </location>
</feature>
<dbReference type="GO" id="GO:0005886">
    <property type="term" value="C:plasma membrane"/>
    <property type="evidence" value="ECO:0007669"/>
    <property type="project" value="UniProtKB-SubCell"/>
</dbReference>
<evidence type="ECO:0000313" key="12">
    <source>
        <dbReference type="Proteomes" id="UP000474957"/>
    </source>
</evidence>
<dbReference type="NCBIfam" id="TIGR00546">
    <property type="entry name" value="lnt"/>
    <property type="match status" value="1"/>
</dbReference>
<dbReference type="PANTHER" id="PTHR38686:SF1">
    <property type="entry name" value="APOLIPOPROTEIN N-ACYLTRANSFERASE"/>
    <property type="match status" value="1"/>
</dbReference>
<evidence type="ECO:0000313" key="11">
    <source>
        <dbReference type="EMBL" id="MSU92303.1"/>
    </source>
</evidence>
<comment type="caution">
    <text evidence="11">The sequence shown here is derived from an EMBL/GenBank/DDBJ whole genome shotgun (WGS) entry which is preliminary data.</text>
</comment>
<dbReference type="HAMAP" id="MF_01148">
    <property type="entry name" value="Lnt"/>
    <property type="match status" value="1"/>
</dbReference>
<keyword evidence="6 9" id="KW-1133">Transmembrane helix</keyword>
<name>A0A6L5Z6X7_9RHOB</name>
<comment type="subcellular location">
    <subcellularLocation>
        <location evidence="1 9">Cell membrane</location>
        <topology evidence="1 9">Multi-pass membrane protein</topology>
    </subcellularLocation>
</comment>
<dbReference type="PANTHER" id="PTHR38686">
    <property type="entry name" value="APOLIPOPROTEIN N-ACYLTRANSFERASE"/>
    <property type="match status" value="1"/>
</dbReference>
<evidence type="ECO:0000256" key="9">
    <source>
        <dbReference type="HAMAP-Rule" id="MF_01148"/>
    </source>
</evidence>
<feature type="transmembrane region" description="Helical" evidence="9">
    <location>
        <begin position="127"/>
        <end position="146"/>
    </location>
</feature>
<comment type="function">
    <text evidence="9">Catalyzes the phospholipid dependent N-acylation of the N-terminal cysteine of apolipoprotein, the last step in lipoprotein maturation.</text>
</comment>
<dbReference type="Proteomes" id="UP000474957">
    <property type="component" value="Unassembled WGS sequence"/>
</dbReference>
<keyword evidence="5 9" id="KW-0812">Transmembrane</keyword>
<dbReference type="SUPFAM" id="SSF56317">
    <property type="entry name" value="Carbon-nitrogen hydrolase"/>
    <property type="match status" value="1"/>
</dbReference>
<dbReference type="AlphaFoldDB" id="A0A6L5Z6X7"/>
<gene>
    <name evidence="9 11" type="primary">lnt</name>
    <name evidence="11" type="ORF">GE300_22495</name>
</gene>
<evidence type="ECO:0000256" key="5">
    <source>
        <dbReference type="ARBA" id="ARBA00022692"/>
    </source>
</evidence>
<keyword evidence="12" id="KW-1185">Reference proteome</keyword>
<comment type="catalytic activity">
    <reaction evidence="9">
        <text>N-terminal S-1,2-diacyl-sn-glyceryl-L-cysteinyl-[lipoprotein] + a glycerophospholipid = N-acyl-S-1,2-diacyl-sn-glyceryl-L-cysteinyl-[lipoprotein] + a 2-acyl-sn-glycero-3-phospholipid + H(+)</text>
        <dbReference type="Rhea" id="RHEA:48228"/>
        <dbReference type="Rhea" id="RHEA-COMP:14681"/>
        <dbReference type="Rhea" id="RHEA-COMP:14684"/>
        <dbReference type="ChEBI" id="CHEBI:15378"/>
        <dbReference type="ChEBI" id="CHEBI:136912"/>
        <dbReference type="ChEBI" id="CHEBI:140656"/>
        <dbReference type="ChEBI" id="CHEBI:140657"/>
        <dbReference type="ChEBI" id="CHEBI:140660"/>
        <dbReference type="EC" id="2.3.1.269"/>
    </reaction>
</comment>
<protein>
    <recommendedName>
        <fullName evidence="9">Apolipoprotein N-acyltransferase</fullName>
        <shortName evidence="9">ALP N-acyltransferase</shortName>
        <ecNumber evidence="9">2.3.1.269</ecNumber>
    </recommendedName>
</protein>
<evidence type="ECO:0000256" key="2">
    <source>
        <dbReference type="ARBA" id="ARBA00010065"/>
    </source>
</evidence>
<proteinExistence type="inferred from homology"/>
<evidence type="ECO:0000256" key="8">
    <source>
        <dbReference type="ARBA" id="ARBA00023315"/>
    </source>
</evidence>
<keyword evidence="11" id="KW-0449">Lipoprotein</keyword>
<feature type="transmembrane region" description="Helical" evidence="9">
    <location>
        <begin position="91"/>
        <end position="115"/>
    </location>
</feature>
<reference evidence="11 12" key="1">
    <citation type="submission" date="2019-10" db="EMBL/GenBank/DDBJ databases">
        <title>Cognatihalovulum marinum gen. nov. sp. nov., a new member of the family Rhodobacteraceae isolated from deep seawater of the Northwest Indian Ocean.</title>
        <authorList>
            <person name="Ruan C."/>
            <person name="Wang J."/>
            <person name="Zheng X."/>
            <person name="Song L."/>
            <person name="Zhu Y."/>
            <person name="Huang Y."/>
            <person name="Lu Z."/>
            <person name="Du W."/>
            <person name="Huang L."/>
            <person name="Dai X."/>
        </authorList>
    </citation>
    <scope>NUCLEOTIDE SEQUENCE [LARGE SCALE GENOMIC DNA]</scope>
    <source>
        <strain evidence="11 12">2CG4</strain>
    </source>
</reference>
<dbReference type="GO" id="GO:0016410">
    <property type="term" value="F:N-acyltransferase activity"/>
    <property type="evidence" value="ECO:0007669"/>
    <property type="project" value="UniProtKB-UniRule"/>
</dbReference>
<evidence type="ECO:0000256" key="4">
    <source>
        <dbReference type="ARBA" id="ARBA00022679"/>
    </source>
</evidence>
<dbReference type="Gene3D" id="3.60.110.10">
    <property type="entry name" value="Carbon-nitrogen hydrolase"/>
    <property type="match status" value="1"/>
</dbReference>
<comment type="pathway">
    <text evidence="9">Protein modification; lipoprotein biosynthesis (N-acyl transfer).</text>
</comment>
<dbReference type="InterPro" id="IPR045378">
    <property type="entry name" value="LNT_N"/>
</dbReference>
<dbReference type="InterPro" id="IPR003010">
    <property type="entry name" value="C-N_Hydrolase"/>
</dbReference>
<organism evidence="11 12">
    <name type="scientific">Halovulum marinum</name>
    <dbReference type="NCBI Taxonomy" id="2662447"/>
    <lineage>
        <taxon>Bacteria</taxon>
        <taxon>Pseudomonadati</taxon>
        <taxon>Pseudomonadota</taxon>
        <taxon>Alphaproteobacteria</taxon>
        <taxon>Rhodobacterales</taxon>
        <taxon>Paracoccaceae</taxon>
        <taxon>Halovulum</taxon>
    </lineage>
</organism>
<evidence type="ECO:0000259" key="10">
    <source>
        <dbReference type="PROSITE" id="PS50263"/>
    </source>
</evidence>
<dbReference type="GO" id="GO:0042158">
    <property type="term" value="P:lipoprotein biosynthetic process"/>
    <property type="evidence" value="ECO:0007669"/>
    <property type="project" value="UniProtKB-UniRule"/>
</dbReference>
<feature type="domain" description="CN hydrolase" evidence="10">
    <location>
        <begin position="227"/>
        <end position="469"/>
    </location>
</feature>
<comment type="similarity">
    <text evidence="2 9">Belongs to the CN hydrolase family. Apolipoprotein N-acyltransferase subfamily.</text>
</comment>
<dbReference type="InterPro" id="IPR036526">
    <property type="entry name" value="C-N_Hydrolase_sf"/>
</dbReference>
<feature type="transmembrane region" description="Helical" evidence="9">
    <location>
        <begin position="166"/>
        <end position="185"/>
    </location>
</feature>
<dbReference type="EC" id="2.3.1.269" evidence="9"/>
<feature type="transmembrane region" description="Helical" evidence="9">
    <location>
        <begin position="35"/>
        <end position="53"/>
    </location>
</feature>
<dbReference type="Pfam" id="PF20154">
    <property type="entry name" value="LNT_N"/>
    <property type="match status" value="1"/>
</dbReference>
<dbReference type="InterPro" id="IPR004563">
    <property type="entry name" value="Apolipo_AcylTrfase"/>
</dbReference>
<feature type="transmembrane region" description="Helical" evidence="9">
    <location>
        <begin position="12"/>
        <end position="29"/>
    </location>
</feature>
<dbReference type="PROSITE" id="PS50263">
    <property type="entry name" value="CN_HYDROLASE"/>
    <property type="match status" value="1"/>
</dbReference>
<keyword evidence="4 9" id="KW-0808">Transferase</keyword>
<evidence type="ECO:0000256" key="6">
    <source>
        <dbReference type="ARBA" id="ARBA00022989"/>
    </source>
</evidence>
<keyword evidence="8 9" id="KW-0012">Acyltransferase</keyword>
<feature type="transmembrane region" description="Helical" evidence="9">
    <location>
        <begin position="192"/>
        <end position="210"/>
    </location>
</feature>
<keyword evidence="7 9" id="KW-0472">Membrane</keyword>
<evidence type="ECO:0000256" key="7">
    <source>
        <dbReference type="ARBA" id="ARBA00023136"/>
    </source>
</evidence>
<accession>A0A6L5Z6X7</accession>
<sequence length="505" mass="52744">MATTAWASRRGRVSRVALAALGGVGLGLGHSPYGLPWLAFAALPLLFHLWAAAPGRAGAALTGWAAGVGFFGLTLSWIVEPFLVDIARHGVLAIPALLGMAGGLALFWGAAFWLARAAAPEARGLRAVLALAAALTGAEYLRSVVLTGFPWALPAYAWTDTPVAQAAAWAGPHGLGLLLLLLALLPALLRPLPLLAAAAGLALLWGAGAWRLDRPDPAAPGPVLRLVQPNAAQRLKWQPEMIPRFYQRLLTETAAPAGTAPDAVIWPETAVPWLVQEEPGVAAQIAAAAGPGTPVLLGALERGADGGWYNGLTALGDGGAVLGSYRKHHLVPFGEYMPLAGALRAVGLLWIAEGLAGSFDRGPGPRLMAVPGLPPFQPLICYEAIFPHQILRGAQRPAWLLQVTNDAWFGTWSGPYQHLDQARMRAIEQGLPLARAANTGVSAVIDARGRVLASLPLGVPGRLDAALPGALEPTLYARTGDRAALIALLALLTGAALWPRRRRAA</sequence>
<dbReference type="CDD" id="cd07571">
    <property type="entry name" value="ALP_N-acyl_transferase"/>
    <property type="match status" value="1"/>
</dbReference>
<evidence type="ECO:0000256" key="3">
    <source>
        <dbReference type="ARBA" id="ARBA00022475"/>
    </source>
</evidence>
<dbReference type="Pfam" id="PF00795">
    <property type="entry name" value="CN_hydrolase"/>
    <property type="match status" value="1"/>
</dbReference>
<dbReference type="EMBL" id="WIND01000074">
    <property type="protein sequence ID" value="MSU92303.1"/>
    <property type="molecule type" value="Genomic_DNA"/>
</dbReference>
<keyword evidence="3 9" id="KW-1003">Cell membrane</keyword>